<keyword evidence="9" id="KW-1185">Reference proteome</keyword>
<comment type="similarity">
    <text evidence="1 7">Belongs to the cytochrome P450 family.</text>
</comment>
<proteinExistence type="inferred from homology"/>
<dbReference type="InterPro" id="IPR036396">
    <property type="entry name" value="Cyt_P450_sf"/>
</dbReference>
<dbReference type="Gene3D" id="1.10.630.10">
    <property type="entry name" value="Cytochrome P450"/>
    <property type="match status" value="1"/>
</dbReference>
<evidence type="ECO:0000256" key="2">
    <source>
        <dbReference type="ARBA" id="ARBA00022617"/>
    </source>
</evidence>
<evidence type="ECO:0000256" key="6">
    <source>
        <dbReference type="ARBA" id="ARBA00023033"/>
    </source>
</evidence>
<accession>A0ABM7SQI2</accession>
<dbReference type="EMBL" id="AP024828">
    <property type="protein sequence ID" value="BCZ22071.1"/>
    <property type="molecule type" value="Genomic_DNA"/>
</dbReference>
<gene>
    <name evidence="8" type="ORF">MTY59_19260</name>
</gene>
<evidence type="ECO:0000313" key="8">
    <source>
        <dbReference type="EMBL" id="BCZ22071.1"/>
    </source>
</evidence>
<dbReference type="PANTHER" id="PTHR46696:SF6">
    <property type="entry name" value="P450, PUTATIVE (EUROFUNG)-RELATED"/>
    <property type="match status" value="1"/>
</dbReference>
<dbReference type="RefSeq" id="WP_221045429.1">
    <property type="nucleotide sequence ID" value="NZ_AP024828.1"/>
</dbReference>
<name>A0ABM7SQI2_9MYCO</name>
<dbReference type="InterPro" id="IPR017972">
    <property type="entry name" value="Cyt_P450_CS"/>
</dbReference>
<dbReference type="InterPro" id="IPR002397">
    <property type="entry name" value="Cyt_P450_B"/>
</dbReference>
<dbReference type="SUPFAM" id="SSF48264">
    <property type="entry name" value="Cytochrome P450"/>
    <property type="match status" value="1"/>
</dbReference>
<evidence type="ECO:0000256" key="3">
    <source>
        <dbReference type="ARBA" id="ARBA00022723"/>
    </source>
</evidence>
<evidence type="ECO:0000256" key="4">
    <source>
        <dbReference type="ARBA" id="ARBA00023002"/>
    </source>
</evidence>
<reference evidence="8 9" key="1">
    <citation type="submission" date="2021-07" db="EMBL/GenBank/DDBJ databases">
        <title>Complete genome sequence of nontuberculous Mycobacterium sp. TY59.</title>
        <authorList>
            <person name="Fukushima K."/>
        </authorList>
    </citation>
    <scope>NUCLEOTIDE SEQUENCE [LARGE SCALE GENOMIC DNA]</scope>
    <source>
        <strain evidence="8 9">TY59</strain>
    </source>
</reference>
<keyword evidence="6 7" id="KW-0503">Monooxygenase</keyword>
<evidence type="ECO:0000256" key="5">
    <source>
        <dbReference type="ARBA" id="ARBA00023004"/>
    </source>
</evidence>
<organism evidence="8 9">
    <name type="scientific">Mycobacterium senriense</name>
    <dbReference type="NCBI Taxonomy" id="2775496"/>
    <lineage>
        <taxon>Bacteria</taxon>
        <taxon>Bacillati</taxon>
        <taxon>Actinomycetota</taxon>
        <taxon>Actinomycetes</taxon>
        <taxon>Mycobacteriales</taxon>
        <taxon>Mycobacteriaceae</taxon>
        <taxon>Mycobacterium</taxon>
        <taxon>Mycobacterium avium complex (MAC)</taxon>
    </lineage>
</organism>
<dbReference type="InterPro" id="IPR001128">
    <property type="entry name" value="Cyt_P450"/>
</dbReference>
<dbReference type="PROSITE" id="PS00086">
    <property type="entry name" value="CYTOCHROME_P450"/>
    <property type="match status" value="1"/>
</dbReference>
<protein>
    <submittedName>
        <fullName evidence="8">Cytochrome P450</fullName>
    </submittedName>
</protein>
<dbReference type="PRINTS" id="PR00359">
    <property type="entry name" value="BP450"/>
</dbReference>
<evidence type="ECO:0000256" key="7">
    <source>
        <dbReference type="RuleBase" id="RU000461"/>
    </source>
</evidence>
<reference evidence="8 9" key="2">
    <citation type="submission" date="2021-07" db="EMBL/GenBank/DDBJ databases">
        <authorList>
            <person name="Matsumoto Y."/>
            <person name="Motooka D."/>
            <person name="Nakamura S."/>
        </authorList>
    </citation>
    <scope>NUCLEOTIDE SEQUENCE [LARGE SCALE GENOMIC DNA]</scope>
    <source>
        <strain evidence="8 9">TY59</strain>
    </source>
</reference>
<sequence length="404" mass="44884">MTDTANSDAELASVLTETEIAGLLPDFDFFDKEHADRSVQILGYARRHRPVPHTSANGGYHIVTRYDDVRRVLTDSETFSSTEYTNISGNGGVPLPPLDTDPPLQHGFRQLLNPFFHPKRLAASDERVREIARCAMDTWVGSGRCEAMQDFAGPFVTNVLASVIFEDDDGELFRNAAECNERFITGDTQGVLDFYQLMVQFVEKRAASSRPGAIVDAVTTGTVLGRPLTDAEQIGVVQVLFVGGLDTTKVAIGDMVLQLATDPSFEELVRKPGWERTILDEFLRYTSPVNAMGRIVTRDVELNGTQLHAGDRVLVHFGSANRDADVFDHADELDYTRERNPHVGFGMGVHRCIGMHLARQQIRIAIDTLLERITNLRLAPGAEIARRPGMSRVLYALPIEFDIR</sequence>
<keyword evidence="2 7" id="KW-0349">Heme</keyword>
<keyword evidence="3 7" id="KW-0479">Metal-binding</keyword>
<evidence type="ECO:0000313" key="9">
    <source>
        <dbReference type="Proteomes" id="UP000826012"/>
    </source>
</evidence>
<keyword evidence="4 7" id="KW-0560">Oxidoreductase</keyword>
<dbReference type="Proteomes" id="UP000826012">
    <property type="component" value="Chromosome"/>
</dbReference>
<dbReference type="Pfam" id="PF00067">
    <property type="entry name" value="p450"/>
    <property type="match status" value="1"/>
</dbReference>
<evidence type="ECO:0000256" key="1">
    <source>
        <dbReference type="ARBA" id="ARBA00010617"/>
    </source>
</evidence>
<keyword evidence="5 7" id="KW-0408">Iron</keyword>
<dbReference type="PANTHER" id="PTHR46696">
    <property type="entry name" value="P450, PUTATIVE (EUROFUNG)-RELATED"/>
    <property type="match status" value="1"/>
</dbReference>